<evidence type="ECO:0000256" key="7">
    <source>
        <dbReference type="PIRSR" id="PIRSR000097-3"/>
    </source>
</evidence>
<dbReference type="PRINTS" id="PR00069">
    <property type="entry name" value="ALDKETRDTASE"/>
</dbReference>
<reference evidence="10 11" key="1">
    <citation type="journal article" date="2015" name="Int. J. Syst. Evol. Microbiol.">
        <title>Erythrobacter atlanticus sp. nov., a bacterium from ocean sediment able to degrade polycyclic aromatic hydrocarbons.</title>
        <authorList>
            <person name="Zhuang L."/>
            <person name="Liu Y."/>
            <person name="Wang L."/>
            <person name="Wang W."/>
            <person name="Shao Z."/>
        </authorList>
    </citation>
    <scope>NUCLEOTIDE SEQUENCE [LARGE SCALE GENOMIC DNA]</scope>
    <source>
        <strain evidence="11">s21-N3</strain>
    </source>
</reference>
<feature type="binding site" evidence="6">
    <location>
        <position position="112"/>
    </location>
    <ligand>
        <name>substrate</name>
    </ligand>
</feature>
<keyword evidence="11" id="KW-1185">Reference proteome</keyword>
<dbReference type="KEGG" id="ery:CP97_06490"/>
<dbReference type="FunFam" id="3.20.20.100:FF:000002">
    <property type="entry name" value="2,5-diketo-D-gluconic acid reductase A"/>
    <property type="match status" value="1"/>
</dbReference>
<dbReference type="PIRSF" id="PIRSF000097">
    <property type="entry name" value="AKR"/>
    <property type="match status" value="1"/>
</dbReference>
<evidence type="ECO:0000256" key="4">
    <source>
        <dbReference type="ARBA" id="ARBA00049445"/>
    </source>
</evidence>
<dbReference type="PANTHER" id="PTHR43827">
    <property type="entry name" value="2,5-DIKETO-D-GLUCONIC ACID REDUCTASE"/>
    <property type="match status" value="1"/>
</dbReference>
<gene>
    <name evidence="10" type="ORF">CP97_06490</name>
</gene>
<dbReference type="GO" id="GO:0016616">
    <property type="term" value="F:oxidoreductase activity, acting on the CH-OH group of donors, NAD or NADP as acceptor"/>
    <property type="evidence" value="ECO:0007669"/>
    <property type="project" value="UniProtKB-ARBA"/>
</dbReference>
<dbReference type="PANTHER" id="PTHR43827:SF3">
    <property type="entry name" value="NADP-DEPENDENT OXIDOREDUCTASE DOMAIN-CONTAINING PROTEIN"/>
    <property type="match status" value="1"/>
</dbReference>
<dbReference type="Pfam" id="PF00248">
    <property type="entry name" value="Aldo_ket_red"/>
    <property type="match status" value="1"/>
</dbReference>
<evidence type="ECO:0000256" key="6">
    <source>
        <dbReference type="PIRSR" id="PIRSR000097-2"/>
    </source>
</evidence>
<evidence type="ECO:0000313" key="10">
    <source>
        <dbReference type="EMBL" id="AKQ41744.1"/>
    </source>
</evidence>
<evidence type="ECO:0000256" key="2">
    <source>
        <dbReference type="ARBA" id="ARBA00022857"/>
    </source>
</evidence>
<organism evidence="10 11">
    <name type="scientific">Aurantiacibacter atlanticus</name>
    <dbReference type="NCBI Taxonomy" id="1648404"/>
    <lineage>
        <taxon>Bacteria</taxon>
        <taxon>Pseudomonadati</taxon>
        <taxon>Pseudomonadota</taxon>
        <taxon>Alphaproteobacteria</taxon>
        <taxon>Sphingomonadales</taxon>
        <taxon>Erythrobacteraceae</taxon>
        <taxon>Aurantiacibacter</taxon>
    </lineage>
</organism>
<dbReference type="InterPro" id="IPR036812">
    <property type="entry name" value="NAD(P)_OxRdtase_dom_sf"/>
</dbReference>
<evidence type="ECO:0000256" key="3">
    <source>
        <dbReference type="ARBA" id="ARBA00023002"/>
    </source>
</evidence>
<name>A0A0H4VFA0_9SPHN</name>
<dbReference type="PROSITE" id="PS00062">
    <property type="entry name" value="ALDOKETO_REDUCTASE_2"/>
    <property type="match status" value="1"/>
</dbReference>
<dbReference type="InterPro" id="IPR023210">
    <property type="entry name" value="NADP_OxRdtase_dom"/>
</dbReference>
<accession>A0A0H4VFA0</accession>
<dbReference type="SUPFAM" id="SSF51430">
    <property type="entry name" value="NAD(P)-linked oxidoreductase"/>
    <property type="match status" value="1"/>
</dbReference>
<dbReference type="Proteomes" id="UP000059113">
    <property type="component" value="Chromosome"/>
</dbReference>
<feature type="active site" description="Proton donor" evidence="5">
    <location>
        <position position="58"/>
    </location>
</feature>
<feature type="domain" description="NADP-dependent oxidoreductase" evidence="9">
    <location>
        <begin position="26"/>
        <end position="264"/>
    </location>
</feature>
<keyword evidence="3" id="KW-0560">Oxidoreductase</keyword>
<evidence type="ECO:0000313" key="11">
    <source>
        <dbReference type="Proteomes" id="UP000059113"/>
    </source>
</evidence>
<comment type="catalytic activity">
    <reaction evidence="4">
        <text>hydroxyacetone + NADP(+) = methylglyoxal + NADPH + H(+)</text>
        <dbReference type="Rhea" id="RHEA:27986"/>
        <dbReference type="ChEBI" id="CHEBI:15378"/>
        <dbReference type="ChEBI" id="CHEBI:17158"/>
        <dbReference type="ChEBI" id="CHEBI:27957"/>
        <dbReference type="ChEBI" id="CHEBI:57783"/>
        <dbReference type="ChEBI" id="CHEBI:58349"/>
    </reaction>
</comment>
<feature type="compositionally biased region" description="Basic and acidic residues" evidence="8">
    <location>
        <begin position="1"/>
        <end position="11"/>
    </location>
</feature>
<evidence type="ECO:0000256" key="5">
    <source>
        <dbReference type="PIRSR" id="PIRSR000097-1"/>
    </source>
</evidence>
<dbReference type="STRING" id="1648404.CP97_06490"/>
<keyword evidence="2" id="KW-0521">NADP</keyword>
<dbReference type="OrthoDB" id="9804790at2"/>
<evidence type="ECO:0000259" key="9">
    <source>
        <dbReference type="Pfam" id="PF00248"/>
    </source>
</evidence>
<proteinExistence type="inferred from homology"/>
<dbReference type="InterPro" id="IPR018170">
    <property type="entry name" value="Aldo/ket_reductase_CS"/>
</dbReference>
<sequence>MIETASQREHNPTLSMNDGRQIPQLGYGTFNMDPDTAAKAVDQAIKTGYWLIDTASFYCNEDGVGRGVGEQNDVFLQTKIGNPDQGYDRTKEAAREALERLGRDHVDLLLIHWPCPDQGKFVDTWKALIELRDAGLTKSIGVSNFREEDLKRIVDETGVVPVLNQIELHPAFQQRELRRVHKDMNIITQSWSPLGQGAGMETDAVRKIAEETGSAPATVVLAWHLHHGLAPIPKAASKNHMEDNFKALELTLTDAQIASIDALDDPQGRIGPDPGNFC</sequence>
<protein>
    <submittedName>
        <fullName evidence="10">Putative oxidoreductase protein</fullName>
    </submittedName>
</protein>
<evidence type="ECO:0000256" key="1">
    <source>
        <dbReference type="ARBA" id="ARBA00007905"/>
    </source>
</evidence>
<dbReference type="PATRIC" id="fig|1648404.4.peg.1356"/>
<feature type="region of interest" description="Disordered" evidence="8">
    <location>
        <begin position="1"/>
        <end position="20"/>
    </location>
</feature>
<dbReference type="AlphaFoldDB" id="A0A0H4VFA0"/>
<reference evidence="11" key="2">
    <citation type="submission" date="2015-04" db="EMBL/GenBank/DDBJ databases">
        <title>The complete genome sequence of Erythrobacter sp. s21-N3.</title>
        <authorList>
            <person name="Zhuang L."/>
            <person name="Liu Y."/>
            <person name="Shao Z."/>
        </authorList>
    </citation>
    <scope>NUCLEOTIDE SEQUENCE [LARGE SCALE GENOMIC DNA]</scope>
    <source>
        <strain evidence="11">s21-N3</strain>
    </source>
</reference>
<dbReference type="EMBL" id="CP011310">
    <property type="protein sequence ID" value="AKQ41744.1"/>
    <property type="molecule type" value="Genomic_DNA"/>
</dbReference>
<comment type="similarity">
    <text evidence="1">Belongs to the aldo/keto reductase family.</text>
</comment>
<feature type="site" description="Lowers pKa of active site Tyr" evidence="7">
    <location>
        <position position="79"/>
    </location>
</feature>
<dbReference type="RefSeq" id="WP_048885261.1">
    <property type="nucleotide sequence ID" value="NZ_CP011310.1"/>
</dbReference>
<evidence type="ECO:0000256" key="8">
    <source>
        <dbReference type="SAM" id="MobiDB-lite"/>
    </source>
</evidence>
<dbReference type="Gene3D" id="3.20.20.100">
    <property type="entry name" value="NADP-dependent oxidoreductase domain"/>
    <property type="match status" value="1"/>
</dbReference>
<dbReference type="InterPro" id="IPR020471">
    <property type="entry name" value="AKR"/>
</dbReference>